<feature type="transmembrane region" description="Helical" evidence="1">
    <location>
        <begin position="39"/>
        <end position="58"/>
    </location>
</feature>
<name>A0A2X3VQ70_9STRE</name>
<keyword evidence="1" id="KW-0472">Membrane</keyword>
<proteinExistence type="predicted"/>
<dbReference type="Proteomes" id="UP000249495">
    <property type="component" value="Chromosome 1"/>
</dbReference>
<dbReference type="STRING" id="1123303.GCA_000372425_00136"/>
<keyword evidence="1" id="KW-1133">Transmembrane helix</keyword>
<sequence length="94" mass="11170">MRIYNISYILLGFLLLWNLLVYLIYYLDKQKAQKGLWRVSEQTLLLMSLCGGGLGALISAQQFRHKTRKWYFKLVWLVGILVDGAILYMIWRLR</sequence>
<gene>
    <name evidence="2" type="ORF">NCTC12278_00603</name>
</gene>
<dbReference type="KEGG" id="sfer:NCTC12278_00603"/>
<evidence type="ECO:0000313" key="2">
    <source>
        <dbReference type="EMBL" id="SQF39865.1"/>
    </source>
</evidence>
<dbReference type="PIRSF" id="PIRSF002599">
    <property type="entry name" value="Cold_shock_A"/>
    <property type="match status" value="1"/>
</dbReference>
<dbReference type="AlphaFoldDB" id="A0A2X3VQ70"/>
<keyword evidence="3" id="KW-1185">Reference proteome</keyword>
<accession>A0A2X3VQ70</accession>
<dbReference type="InterPro" id="IPR010718">
    <property type="entry name" value="DUF1294"/>
</dbReference>
<reference evidence="2 3" key="1">
    <citation type="submission" date="2018-06" db="EMBL/GenBank/DDBJ databases">
        <authorList>
            <consortium name="Pathogen Informatics"/>
            <person name="Doyle S."/>
        </authorList>
    </citation>
    <scope>NUCLEOTIDE SEQUENCE [LARGE SCALE GENOMIC DNA]</scope>
    <source>
        <strain evidence="2 3">NCTC12278</strain>
    </source>
</reference>
<feature type="transmembrane region" description="Helical" evidence="1">
    <location>
        <begin position="6"/>
        <end position="27"/>
    </location>
</feature>
<dbReference type="Pfam" id="PF06961">
    <property type="entry name" value="DUF1294"/>
    <property type="match status" value="1"/>
</dbReference>
<dbReference type="RefSeq" id="WP_018029465.1">
    <property type="nucleotide sequence ID" value="NZ_JBGXUQ010000006.1"/>
</dbReference>
<evidence type="ECO:0000313" key="3">
    <source>
        <dbReference type="Proteomes" id="UP000249495"/>
    </source>
</evidence>
<dbReference type="GO" id="GO:0003676">
    <property type="term" value="F:nucleic acid binding"/>
    <property type="evidence" value="ECO:0007669"/>
    <property type="project" value="InterPro"/>
</dbReference>
<dbReference type="EMBL" id="LS483343">
    <property type="protein sequence ID" value="SQF39865.1"/>
    <property type="molecule type" value="Genomic_DNA"/>
</dbReference>
<evidence type="ECO:0000256" key="1">
    <source>
        <dbReference type="SAM" id="Phobius"/>
    </source>
</evidence>
<dbReference type="InterPro" id="IPR012156">
    <property type="entry name" value="Cold_shock_CspA"/>
</dbReference>
<keyword evidence="1" id="KW-0812">Transmembrane</keyword>
<feature type="transmembrane region" description="Helical" evidence="1">
    <location>
        <begin position="70"/>
        <end position="91"/>
    </location>
</feature>
<organism evidence="2 3">
    <name type="scientific">Streptococcus ferus</name>
    <dbReference type="NCBI Taxonomy" id="1345"/>
    <lineage>
        <taxon>Bacteria</taxon>
        <taxon>Bacillati</taxon>
        <taxon>Bacillota</taxon>
        <taxon>Bacilli</taxon>
        <taxon>Lactobacillales</taxon>
        <taxon>Streptococcaceae</taxon>
        <taxon>Streptococcus</taxon>
    </lineage>
</organism>
<protein>
    <submittedName>
        <fullName evidence="2">Membrane protein</fullName>
    </submittedName>
</protein>